<dbReference type="AlphaFoldDB" id="A0A9E2L5B5"/>
<accession>A0A9E2L5B5</accession>
<reference evidence="1" key="2">
    <citation type="submission" date="2021-04" db="EMBL/GenBank/DDBJ databases">
        <authorList>
            <person name="Gilroy R."/>
        </authorList>
    </citation>
    <scope>NUCLEOTIDE SEQUENCE</scope>
    <source>
        <strain evidence="1">G3-2149</strain>
    </source>
</reference>
<evidence type="ECO:0000313" key="2">
    <source>
        <dbReference type="Proteomes" id="UP000823865"/>
    </source>
</evidence>
<evidence type="ECO:0000313" key="1">
    <source>
        <dbReference type="EMBL" id="MBU3852225.1"/>
    </source>
</evidence>
<sequence>MKDIHILERRMCKAEVLIWVQNLHHDEAGISELCDLLLRADHARVCTNVAWIFSHLSQEDKMLYLSSRYEELVRLVLSSEVPVRLGLLLSLLLDLSTKENFRSDLLDFCLCHLSDRKYTAGDRSYMIHLAARLCGFYPELKQELELSLEFLAEDPAPSVVTARHQVLKKLRGKKKK</sequence>
<reference evidence="1" key="1">
    <citation type="journal article" date="2021" name="PeerJ">
        <title>Extensive microbial diversity within the chicken gut microbiome revealed by metagenomics and culture.</title>
        <authorList>
            <person name="Gilroy R."/>
            <person name="Ravi A."/>
            <person name="Getino M."/>
            <person name="Pursley I."/>
            <person name="Horton D.L."/>
            <person name="Alikhan N.F."/>
            <person name="Baker D."/>
            <person name="Gharbi K."/>
            <person name="Hall N."/>
            <person name="Watson M."/>
            <person name="Adriaenssens E.M."/>
            <person name="Foster-Nyarko E."/>
            <person name="Jarju S."/>
            <person name="Secka A."/>
            <person name="Antonio M."/>
            <person name="Oren A."/>
            <person name="Chaudhuri R.R."/>
            <person name="La Ragione R."/>
            <person name="Hildebrand F."/>
            <person name="Pallen M.J."/>
        </authorList>
    </citation>
    <scope>NUCLEOTIDE SEQUENCE</scope>
    <source>
        <strain evidence="1">G3-2149</strain>
    </source>
</reference>
<gene>
    <name evidence="1" type="ORF">H9789_00075</name>
</gene>
<comment type="caution">
    <text evidence="1">The sequence shown here is derived from an EMBL/GenBank/DDBJ whole genome shotgun (WGS) entry which is preliminary data.</text>
</comment>
<dbReference type="SUPFAM" id="SSF48371">
    <property type="entry name" value="ARM repeat"/>
    <property type="match status" value="1"/>
</dbReference>
<organism evidence="1 2">
    <name type="scientific">Candidatus Paraprevotella stercoravium</name>
    <dbReference type="NCBI Taxonomy" id="2838725"/>
    <lineage>
        <taxon>Bacteria</taxon>
        <taxon>Pseudomonadati</taxon>
        <taxon>Bacteroidota</taxon>
        <taxon>Bacteroidia</taxon>
        <taxon>Bacteroidales</taxon>
        <taxon>Prevotellaceae</taxon>
        <taxon>Paraprevotella</taxon>
    </lineage>
</organism>
<proteinExistence type="predicted"/>
<name>A0A9E2L5B5_9BACT</name>
<dbReference type="InterPro" id="IPR016024">
    <property type="entry name" value="ARM-type_fold"/>
</dbReference>
<protein>
    <submittedName>
        <fullName evidence="1">Uncharacterized protein</fullName>
    </submittedName>
</protein>
<dbReference type="EMBL" id="JAHLFU010000003">
    <property type="protein sequence ID" value="MBU3852225.1"/>
    <property type="molecule type" value="Genomic_DNA"/>
</dbReference>
<dbReference type="Proteomes" id="UP000823865">
    <property type="component" value="Unassembled WGS sequence"/>
</dbReference>